<evidence type="ECO:0000313" key="2">
    <source>
        <dbReference type="Proteomes" id="UP001233172"/>
    </source>
</evidence>
<dbReference type="Proteomes" id="UP001233172">
    <property type="component" value="Unassembled WGS sequence"/>
</dbReference>
<dbReference type="EMBL" id="JASAOG010000118">
    <property type="protein sequence ID" value="KAK0050083.1"/>
    <property type="molecule type" value="Genomic_DNA"/>
</dbReference>
<comment type="caution">
    <text evidence="1">The sequence shown here is derived from an EMBL/GenBank/DDBJ whole genome shotgun (WGS) entry which is preliminary data.</text>
</comment>
<proteinExistence type="predicted"/>
<gene>
    <name evidence="1" type="ORF">Bpfe_020464</name>
</gene>
<sequence>MEIQGIPQHEVRTWRDKAFHNTKYVHEAIGHSSTRSTWRDKAFLNTKYIHREETRHSTTQSTWRDRAFLNTKYMKRQGIPQHEVRT</sequence>
<reference evidence="1" key="1">
    <citation type="journal article" date="2023" name="PLoS Negl. Trop. Dis.">
        <title>A genome sequence for Biomphalaria pfeifferi, the major vector snail for the human-infecting parasite Schistosoma mansoni.</title>
        <authorList>
            <person name="Bu L."/>
            <person name="Lu L."/>
            <person name="Laidemitt M.R."/>
            <person name="Zhang S.M."/>
            <person name="Mutuku M."/>
            <person name="Mkoji G."/>
            <person name="Steinauer M."/>
            <person name="Loker E.S."/>
        </authorList>
    </citation>
    <scope>NUCLEOTIDE SEQUENCE</scope>
    <source>
        <strain evidence="1">KasaAsao</strain>
    </source>
</reference>
<name>A0AAD8B8Q9_BIOPF</name>
<keyword evidence="2" id="KW-1185">Reference proteome</keyword>
<evidence type="ECO:0000313" key="1">
    <source>
        <dbReference type="EMBL" id="KAK0050083.1"/>
    </source>
</evidence>
<reference evidence="1" key="2">
    <citation type="submission" date="2023-04" db="EMBL/GenBank/DDBJ databases">
        <authorList>
            <person name="Bu L."/>
            <person name="Lu L."/>
            <person name="Laidemitt M.R."/>
            <person name="Zhang S.M."/>
            <person name="Mutuku M."/>
            <person name="Mkoji G."/>
            <person name="Steinauer M."/>
            <person name="Loker E.S."/>
        </authorList>
    </citation>
    <scope>NUCLEOTIDE SEQUENCE</scope>
    <source>
        <strain evidence="1">KasaAsao</strain>
        <tissue evidence="1">Whole Snail</tissue>
    </source>
</reference>
<dbReference type="AlphaFoldDB" id="A0AAD8B8Q9"/>
<accession>A0AAD8B8Q9</accession>
<organism evidence="1 2">
    <name type="scientific">Biomphalaria pfeifferi</name>
    <name type="common">Bloodfluke planorb</name>
    <name type="synonym">Freshwater snail</name>
    <dbReference type="NCBI Taxonomy" id="112525"/>
    <lineage>
        <taxon>Eukaryota</taxon>
        <taxon>Metazoa</taxon>
        <taxon>Spiralia</taxon>
        <taxon>Lophotrochozoa</taxon>
        <taxon>Mollusca</taxon>
        <taxon>Gastropoda</taxon>
        <taxon>Heterobranchia</taxon>
        <taxon>Euthyneura</taxon>
        <taxon>Panpulmonata</taxon>
        <taxon>Hygrophila</taxon>
        <taxon>Lymnaeoidea</taxon>
        <taxon>Planorbidae</taxon>
        <taxon>Biomphalaria</taxon>
    </lineage>
</organism>
<protein>
    <submittedName>
        <fullName evidence="1">Uncharacterized protein</fullName>
    </submittedName>
</protein>